<dbReference type="InterPro" id="IPR023351">
    <property type="entry name" value="YppE-like_sf"/>
</dbReference>
<gene>
    <name evidence="1" type="ORF">ACFFHF_22935</name>
</gene>
<dbReference type="Pfam" id="PF08807">
    <property type="entry name" value="DUF1798"/>
    <property type="match status" value="1"/>
</dbReference>
<comment type="caution">
    <text evidence="1">The sequence shown here is derived from an EMBL/GenBank/DDBJ whole genome shotgun (WGS) entry which is preliminary data.</text>
</comment>
<dbReference type="SUPFAM" id="SSF140415">
    <property type="entry name" value="YppE-like"/>
    <property type="match status" value="1"/>
</dbReference>
<accession>A0ABV6KXS2</accession>
<proteinExistence type="predicted"/>
<reference evidence="1 2" key="1">
    <citation type="submission" date="2024-09" db="EMBL/GenBank/DDBJ databases">
        <authorList>
            <person name="Sun Q."/>
            <person name="Mori K."/>
        </authorList>
    </citation>
    <scope>NUCLEOTIDE SEQUENCE [LARGE SCALE GENOMIC DNA]</scope>
    <source>
        <strain evidence="1 2">CGMCC 1.9126</strain>
    </source>
</reference>
<dbReference type="InterPro" id="IPR014913">
    <property type="entry name" value="YppE-like"/>
</dbReference>
<dbReference type="Gene3D" id="1.20.120.440">
    <property type="entry name" value="YppE-like"/>
    <property type="match status" value="1"/>
</dbReference>
<dbReference type="RefSeq" id="WP_160547177.1">
    <property type="nucleotide sequence ID" value="NZ_JBHLUU010000126.1"/>
</dbReference>
<organism evidence="1 2">
    <name type="scientific">Robertmurraya beringensis</name>
    <dbReference type="NCBI Taxonomy" id="641660"/>
    <lineage>
        <taxon>Bacteria</taxon>
        <taxon>Bacillati</taxon>
        <taxon>Bacillota</taxon>
        <taxon>Bacilli</taxon>
        <taxon>Bacillales</taxon>
        <taxon>Bacillaceae</taxon>
        <taxon>Robertmurraya</taxon>
    </lineage>
</organism>
<name>A0ABV6KXS2_9BACI</name>
<dbReference type="Proteomes" id="UP001589738">
    <property type="component" value="Unassembled WGS sequence"/>
</dbReference>
<protein>
    <submittedName>
        <fullName evidence="1">YppE family protein</fullName>
    </submittedName>
</protein>
<dbReference type="EMBL" id="JBHLUU010000126">
    <property type="protein sequence ID" value="MFC0478049.1"/>
    <property type="molecule type" value="Genomic_DNA"/>
</dbReference>
<evidence type="ECO:0000313" key="2">
    <source>
        <dbReference type="Proteomes" id="UP001589738"/>
    </source>
</evidence>
<keyword evidence="2" id="KW-1185">Reference proteome</keyword>
<sequence>MDNQSMLSELNERLYEYTKEIDDTFLSVKMSGEKGDFFSQVKPFADEVKEVVDHWKVEAASWIKRNRPKNLHTSQIESAAEQLEMISVQAFFPETSRTRFINYLQSVRYVLTVLRENINKYET</sequence>
<evidence type="ECO:0000313" key="1">
    <source>
        <dbReference type="EMBL" id="MFC0478049.1"/>
    </source>
</evidence>